<comment type="caution">
    <text evidence="2">The sequence shown here is derived from an EMBL/GenBank/DDBJ whole genome shotgun (WGS) entry which is preliminary data.</text>
</comment>
<reference evidence="2 3" key="1">
    <citation type="submission" date="2017-09" db="EMBL/GenBank/DDBJ databases">
        <title>Depth-based differentiation of microbial function through sediment-hosted aquifers and enrichment of novel symbionts in the deep terrestrial subsurface.</title>
        <authorList>
            <person name="Probst A.J."/>
            <person name="Ladd B."/>
            <person name="Jarett J.K."/>
            <person name="Geller-Mcgrath D.E."/>
            <person name="Sieber C.M."/>
            <person name="Emerson J.B."/>
            <person name="Anantharaman K."/>
            <person name="Thomas B.C."/>
            <person name="Malmstrom R."/>
            <person name="Stieglmeier M."/>
            <person name="Klingl A."/>
            <person name="Woyke T."/>
            <person name="Ryan C.M."/>
            <person name="Banfield J.F."/>
        </authorList>
    </citation>
    <scope>NUCLEOTIDE SEQUENCE [LARGE SCALE GENOMIC DNA]</scope>
    <source>
        <strain evidence="2">CG11_big_fil_rev_8_21_14_0_20_39_34</strain>
    </source>
</reference>
<name>A0A2H0N408_9BACT</name>
<evidence type="ECO:0000256" key="1">
    <source>
        <dbReference type="SAM" id="Phobius"/>
    </source>
</evidence>
<evidence type="ECO:0008006" key="4">
    <source>
        <dbReference type="Google" id="ProtNLM"/>
    </source>
</evidence>
<feature type="transmembrane region" description="Helical" evidence="1">
    <location>
        <begin position="100"/>
        <end position="130"/>
    </location>
</feature>
<sequence>MLRRKKIQFEHYMIFFKEISVVSAVMILFLLTIIFFVQPNGTFFLKYCIPIVGVLCGVITIGFSGWMFVYCLEGYIAKKLLLHGGDFFGITKFKGKTARFWAVVGMVLSIYFAILCLLALFTLFFIFIFLAT</sequence>
<keyword evidence="1" id="KW-0812">Transmembrane</keyword>
<evidence type="ECO:0000313" key="3">
    <source>
        <dbReference type="Proteomes" id="UP000229600"/>
    </source>
</evidence>
<feature type="transmembrane region" description="Helical" evidence="1">
    <location>
        <begin position="12"/>
        <end position="37"/>
    </location>
</feature>
<evidence type="ECO:0000313" key="2">
    <source>
        <dbReference type="EMBL" id="PIR03627.1"/>
    </source>
</evidence>
<dbReference type="Proteomes" id="UP000229600">
    <property type="component" value="Unassembled WGS sequence"/>
</dbReference>
<protein>
    <recommendedName>
        <fullName evidence="4">DUF3899 domain-containing protein</fullName>
    </recommendedName>
</protein>
<keyword evidence="1" id="KW-1133">Transmembrane helix</keyword>
<gene>
    <name evidence="2" type="ORF">COV59_05570</name>
</gene>
<organism evidence="2 3">
    <name type="scientific">Candidatus Magasanikbacteria bacterium CG11_big_fil_rev_8_21_14_0_20_39_34</name>
    <dbReference type="NCBI Taxonomy" id="1974653"/>
    <lineage>
        <taxon>Bacteria</taxon>
        <taxon>Candidatus Magasanikiibacteriota</taxon>
    </lineage>
</organism>
<accession>A0A2H0N408</accession>
<proteinExistence type="predicted"/>
<dbReference type="EMBL" id="PCWN01000011">
    <property type="protein sequence ID" value="PIR03627.1"/>
    <property type="molecule type" value="Genomic_DNA"/>
</dbReference>
<feature type="transmembrane region" description="Helical" evidence="1">
    <location>
        <begin position="49"/>
        <end position="72"/>
    </location>
</feature>
<dbReference type="AlphaFoldDB" id="A0A2H0N408"/>
<keyword evidence="1" id="KW-0472">Membrane</keyword>